<dbReference type="Proteomes" id="UP000283269">
    <property type="component" value="Unassembled WGS sequence"/>
</dbReference>
<dbReference type="InParanoid" id="A0A409XGX8"/>
<reference evidence="1 2" key="1">
    <citation type="journal article" date="2018" name="Evol. Lett.">
        <title>Horizontal gene cluster transfer increased hallucinogenic mushroom diversity.</title>
        <authorList>
            <person name="Reynolds H.T."/>
            <person name="Vijayakumar V."/>
            <person name="Gluck-Thaler E."/>
            <person name="Korotkin H.B."/>
            <person name="Matheny P.B."/>
            <person name="Slot J.C."/>
        </authorList>
    </citation>
    <scope>NUCLEOTIDE SEQUENCE [LARGE SCALE GENOMIC DNA]</scope>
    <source>
        <strain evidence="1 2">2631</strain>
    </source>
</reference>
<organism evidence="1 2">
    <name type="scientific">Psilocybe cyanescens</name>
    <dbReference type="NCBI Taxonomy" id="93625"/>
    <lineage>
        <taxon>Eukaryota</taxon>
        <taxon>Fungi</taxon>
        <taxon>Dikarya</taxon>
        <taxon>Basidiomycota</taxon>
        <taxon>Agaricomycotina</taxon>
        <taxon>Agaricomycetes</taxon>
        <taxon>Agaricomycetidae</taxon>
        <taxon>Agaricales</taxon>
        <taxon>Agaricineae</taxon>
        <taxon>Strophariaceae</taxon>
        <taxon>Psilocybe</taxon>
    </lineage>
</organism>
<dbReference type="EMBL" id="NHYD01001756">
    <property type="protein sequence ID" value="PPQ89999.1"/>
    <property type="molecule type" value="Genomic_DNA"/>
</dbReference>
<gene>
    <name evidence="1" type="ORF">CVT25_009639</name>
</gene>
<accession>A0A409XGX8</accession>
<dbReference type="AlphaFoldDB" id="A0A409XGX8"/>
<name>A0A409XGX8_PSICY</name>
<evidence type="ECO:0000313" key="1">
    <source>
        <dbReference type="EMBL" id="PPQ89999.1"/>
    </source>
</evidence>
<evidence type="ECO:0000313" key="2">
    <source>
        <dbReference type="Proteomes" id="UP000283269"/>
    </source>
</evidence>
<protein>
    <submittedName>
        <fullName evidence="1">Uncharacterized protein</fullName>
    </submittedName>
</protein>
<proteinExistence type="predicted"/>
<keyword evidence="2" id="KW-1185">Reference proteome</keyword>
<sequence>MNVRAQSRVLPNVLTDNWELFEELMKVRSNANMDIKVPRGEWEITTPFQTPGWDMGDLLTLSYGKLVAKGKANGKSLLHGYSFPDPMSPSITSYCYGYIMAILP</sequence>
<comment type="caution">
    <text evidence="1">The sequence shown here is derived from an EMBL/GenBank/DDBJ whole genome shotgun (WGS) entry which is preliminary data.</text>
</comment>